<proteinExistence type="predicted"/>
<organism evidence="1 2">
    <name type="scientific">Actinocorallia libanotica</name>
    <dbReference type="NCBI Taxonomy" id="46162"/>
    <lineage>
        <taxon>Bacteria</taxon>
        <taxon>Bacillati</taxon>
        <taxon>Actinomycetota</taxon>
        <taxon>Actinomycetes</taxon>
        <taxon>Streptosporangiales</taxon>
        <taxon>Thermomonosporaceae</taxon>
        <taxon>Actinocorallia</taxon>
    </lineage>
</organism>
<evidence type="ECO:0000313" key="1">
    <source>
        <dbReference type="EMBL" id="GAA0964023.1"/>
    </source>
</evidence>
<dbReference type="InterPro" id="IPR017853">
    <property type="entry name" value="GH"/>
</dbReference>
<name>A0ABN1RUE8_9ACTN</name>
<dbReference type="SUPFAM" id="SSF51445">
    <property type="entry name" value="(Trans)glycosidases"/>
    <property type="match status" value="1"/>
</dbReference>
<keyword evidence="2" id="KW-1185">Reference proteome</keyword>
<dbReference type="EMBL" id="BAAAHH010000032">
    <property type="protein sequence ID" value="GAA0964023.1"/>
    <property type="molecule type" value="Genomic_DNA"/>
</dbReference>
<accession>A0ABN1RUE8</accession>
<dbReference type="RefSeq" id="WP_344244570.1">
    <property type="nucleotide sequence ID" value="NZ_BAAAHH010000032.1"/>
</dbReference>
<evidence type="ECO:0008006" key="3">
    <source>
        <dbReference type="Google" id="ProtNLM"/>
    </source>
</evidence>
<comment type="caution">
    <text evidence="1">The sequence shown here is derived from an EMBL/GenBank/DDBJ whole genome shotgun (WGS) entry which is preliminary data.</text>
</comment>
<sequence length="357" mass="38754">MRAHGLTYDTGFTSAGTTTHEPYDPDAVRREMRIIRDELHCDAVRVTGGVQDRLETAARHAAAAGLEVWYSPFTNGLTQDELLAFLSDGAERAERLRGEGAEVVFLTGSEISLFTHGLLPGDRLEERLAVLADPERMRAVLPLLPARVNVFLARAVPAVRARFTGPVGYASLPFEGVDWSVFDVVATDAGYRDATTPPGFGERLREQTSQAKPFAVTEFGCTTHRGAAALGGRGESIIEWDEHARPARLTTPVVRDEQEQAAYIRELLDVYDEAGVDTAFVNTFARRDLPTSAIPERDFDTASFGIVKVLAPGATGTTYPGLPWEPKAAFHALADYGRAKAAAGAREDQRAGRVRGS</sequence>
<evidence type="ECO:0000313" key="2">
    <source>
        <dbReference type="Proteomes" id="UP001500665"/>
    </source>
</evidence>
<dbReference type="Proteomes" id="UP001500665">
    <property type="component" value="Unassembled WGS sequence"/>
</dbReference>
<protein>
    <recommendedName>
        <fullName evidence="3">Abortive infection protein</fullName>
    </recommendedName>
</protein>
<gene>
    <name evidence="1" type="ORF">GCM10009550_60960</name>
</gene>
<reference evidence="1 2" key="1">
    <citation type="journal article" date="2019" name="Int. J. Syst. Evol. Microbiol.">
        <title>The Global Catalogue of Microorganisms (GCM) 10K type strain sequencing project: providing services to taxonomists for standard genome sequencing and annotation.</title>
        <authorList>
            <consortium name="The Broad Institute Genomics Platform"/>
            <consortium name="The Broad Institute Genome Sequencing Center for Infectious Disease"/>
            <person name="Wu L."/>
            <person name="Ma J."/>
        </authorList>
    </citation>
    <scope>NUCLEOTIDE SEQUENCE [LARGE SCALE GENOMIC DNA]</scope>
    <source>
        <strain evidence="1 2">JCM 10696</strain>
    </source>
</reference>
<dbReference type="Gene3D" id="3.20.20.80">
    <property type="entry name" value="Glycosidases"/>
    <property type="match status" value="1"/>
</dbReference>